<evidence type="ECO:0000313" key="1">
    <source>
        <dbReference type="EMBL" id="KZV30685.1"/>
    </source>
</evidence>
<dbReference type="Proteomes" id="UP000250235">
    <property type="component" value="Unassembled WGS sequence"/>
</dbReference>
<dbReference type="EMBL" id="KV007925">
    <property type="protein sequence ID" value="KZV30685.1"/>
    <property type="molecule type" value="Genomic_DNA"/>
</dbReference>
<dbReference type="AlphaFoldDB" id="A0A2Z7B9E5"/>
<keyword evidence="2" id="KW-1185">Reference proteome</keyword>
<reference evidence="1 2" key="1">
    <citation type="journal article" date="2015" name="Proc. Natl. Acad. Sci. U.S.A.">
        <title>The resurrection genome of Boea hygrometrica: A blueprint for survival of dehydration.</title>
        <authorList>
            <person name="Xiao L."/>
            <person name="Yang G."/>
            <person name="Zhang L."/>
            <person name="Yang X."/>
            <person name="Zhao S."/>
            <person name="Ji Z."/>
            <person name="Zhou Q."/>
            <person name="Hu M."/>
            <person name="Wang Y."/>
            <person name="Chen M."/>
            <person name="Xu Y."/>
            <person name="Jin H."/>
            <person name="Xiao X."/>
            <person name="Hu G."/>
            <person name="Bao F."/>
            <person name="Hu Y."/>
            <person name="Wan P."/>
            <person name="Li L."/>
            <person name="Deng X."/>
            <person name="Kuang T."/>
            <person name="Xiang C."/>
            <person name="Zhu J.K."/>
            <person name="Oliver M.J."/>
            <person name="He Y."/>
        </authorList>
    </citation>
    <scope>NUCLEOTIDE SEQUENCE [LARGE SCALE GENOMIC DNA]</scope>
    <source>
        <strain evidence="2">cv. XS01</strain>
    </source>
</reference>
<gene>
    <name evidence="1" type="ORF">F511_42610</name>
</gene>
<organism evidence="1 2">
    <name type="scientific">Dorcoceras hygrometricum</name>
    <dbReference type="NCBI Taxonomy" id="472368"/>
    <lineage>
        <taxon>Eukaryota</taxon>
        <taxon>Viridiplantae</taxon>
        <taxon>Streptophyta</taxon>
        <taxon>Embryophyta</taxon>
        <taxon>Tracheophyta</taxon>
        <taxon>Spermatophyta</taxon>
        <taxon>Magnoliopsida</taxon>
        <taxon>eudicotyledons</taxon>
        <taxon>Gunneridae</taxon>
        <taxon>Pentapetalae</taxon>
        <taxon>asterids</taxon>
        <taxon>lamiids</taxon>
        <taxon>Lamiales</taxon>
        <taxon>Gesneriaceae</taxon>
        <taxon>Didymocarpoideae</taxon>
        <taxon>Trichosporeae</taxon>
        <taxon>Loxocarpinae</taxon>
        <taxon>Dorcoceras</taxon>
    </lineage>
</organism>
<protein>
    <submittedName>
        <fullName evidence="1">Uncharacterized protein</fullName>
    </submittedName>
</protein>
<sequence length="298" mass="32854">MDFVFIQNALQVNLESVLSLPNGVMLKVFKALESTRLRVFFGCSTAIYEKDLQEFFANAKVERDAVVSTVGGKRMFISEKIFTVVFRLPTEGLVVISESPERMVTHMQIEFSDSGVPVERSCKKKAMKIEYRLLNDIIAKALTAKVGSFDVVTQERFDMMVAIMDGVELNWRNILFGILKVKVNTSTKQASGFTVQISLLIEGVQEIQLGKSKALPSLKIFNGSKGSSSSGQSLEGAHFKGEAVVVVPIAKFKRTTVGREAPAVKAFSIVSAMVEPVLIQMVRPSSSRERKTTAAMRS</sequence>
<name>A0A2Z7B9E5_9LAMI</name>
<accession>A0A2Z7B9E5</accession>
<proteinExistence type="predicted"/>
<evidence type="ECO:0000313" key="2">
    <source>
        <dbReference type="Proteomes" id="UP000250235"/>
    </source>
</evidence>